<dbReference type="STRING" id="37546.A0A1B0GGC2"/>
<dbReference type="VEuPathDB" id="VectorBase:GMOY005390"/>
<proteinExistence type="inferred from homology"/>
<dbReference type="Gene3D" id="3.40.50.620">
    <property type="entry name" value="HUPs"/>
    <property type="match status" value="1"/>
</dbReference>
<dbReference type="EnsemblMetazoa" id="GMOY013026-RA">
    <property type="protein sequence ID" value="GMOY013026-PA"/>
    <property type="gene ID" value="GMOY013026"/>
</dbReference>
<dbReference type="InterPro" id="IPR001278">
    <property type="entry name" value="Arg-tRNA-ligase"/>
</dbReference>
<sequence length="571" mass="66515">MSTFVRRKICEKINGVFNCNRIYYELEVPSKKEHLSENKFVLHWTPSKGNSAHLQSSLKALKDLQCDTELIENIHFLSAQGKEAAKVEFVLRKDPYIKTLLCEKQNVTHEFSNKHIVVEFSSPNIAKPFHVGHLRSTIIGNVLANLHDELGYKITKMNYLGDWGTQLGMLQVGVEMLDVTQTEIQLAPIETLYKAYVKANEAAKIDPNIGERARQLFSQLESENCEPSLSKQWHFYRDYTIKELQVAYERLGIKFDMYEWESQYSQKHILEILRMLEAKHLLLPEKDGRKVVEVEERRIPVVKSDGSTLYLTRDIAALIDRWKRFQFSEILYVVENGQSDHFKALFKTTSRLLDEIKENRLKHIKFGRIHGMSTRKGQAVFLKDLLDEARERMFEKQTQSPNTKASLNNKGTADILGVTAVIINDLKQRRQRDYDFNWDKALQMNGDTGIKLQYTHCRLYSLLEQNAHLIQDNVVESRFDYLNEEEAIDLLNILGRYPQVLWQTKEQLEACILVNYLFNLCNSTSRCLKRLPVKTEENILKQKQRLLLFQAAKRTLHRGMNILGLKCLNEM</sequence>
<evidence type="ECO:0000256" key="4">
    <source>
        <dbReference type="ARBA" id="ARBA00022741"/>
    </source>
</evidence>
<comment type="similarity">
    <text evidence="1 12">Belongs to the class-I aminoacyl-tRNA synthetase family.</text>
</comment>
<evidence type="ECO:0000313" key="14">
    <source>
        <dbReference type="EnsemblMetazoa" id="GMOY005390-PA"/>
    </source>
</evidence>
<evidence type="ECO:0000256" key="12">
    <source>
        <dbReference type="RuleBase" id="RU363038"/>
    </source>
</evidence>
<dbReference type="PROSITE" id="PS00178">
    <property type="entry name" value="AA_TRNA_LIGASE_I"/>
    <property type="match status" value="1"/>
</dbReference>
<evidence type="ECO:0000256" key="6">
    <source>
        <dbReference type="ARBA" id="ARBA00022917"/>
    </source>
</evidence>
<dbReference type="GO" id="GO:0006420">
    <property type="term" value="P:arginyl-tRNA aminoacylation"/>
    <property type="evidence" value="ECO:0007669"/>
    <property type="project" value="InterPro"/>
</dbReference>
<evidence type="ECO:0000256" key="10">
    <source>
        <dbReference type="ARBA" id="ARBA00049339"/>
    </source>
</evidence>
<dbReference type="Pfam" id="PF05746">
    <property type="entry name" value="DALR_1"/>
    <property type="match status" value="1"/>
</dbReference>
<name>A0A1B0GGC2_GLOMM</name>
<dbReference type="Pfam" id="PF00750">
    <property type="entry name" value="tRNA-synt_1d"/>
    <property type="match status" value="1"/>
</dbReference>
<keyword evidence="7 12" id="KW-0030">Aminoacyl-tRNA synthetase</keyword>
<dbReference type="InterPro" id="IPR014729">
    <property type="entry name" value="Rossmann-like_a/b/a_fold"/>
</dbReference>
<evidence type="ECO:0000256" key="1">
    <source>
        <dbReference type="ARBA" id="ARBA00005594"/>
    </source>
</evidence>
<dbReference type="GO" id="GO:0032543">
    <property type="term" value="P:mitochondrial translation"/>
    <property type="evidence" value="ECO:0007669"/>
    <property type="project" value="TreeGrafter"/>
</dbReference>
<keyword evidence="4 12" id="KW-0547">Nucleotide-binding</keyword>
<dbReference type="PANTHER" id="PTHR11956:SF11">
    <property type="entry name" value="ARGININE--TRNA LIGASE, MITOCHONDRIAL-RELATED"/>
    <property type="match status" value="1"/>
</dbReference>
<dbReference type="FunFam" id="1.10.730.10:FF:000006">
    <property type="entry name" value="Arginyl-tRNA synthetase 2, mitochondrial"/>
    <property type="match status" value="1"/>
</dbReference>
<dbReference type="InterPro" id="IPR009080">
    <property type="entry name" value="tRNAsynth_Ia_anticodon-bd"/>
</dbReference>
<dbReference type="PRINTS" id="PR01038">
    <property type="entry name" value="TRNASYNTHARG"/>
</dbReference>
<dbReference type="InterPro" id="IPR001412">
    <property type="entry name" value="aa-tRNA-synth_I_CS"/>
</dbReference>
<organism evidence="14 15">
    <name type="scientific">Glossina morsitans morsitans</name>
    <name type="common">Savannah tsetse fly</name>
    <dbReference type="NCBI Taxonomy" id="37546"/>
    <lineage>
        <taxon>Eukaryota</taxon>
        <taxon>Metazoa</taxon>
        <taxon>Ecdysozoa</taxon>
        <taxon>Arthropoda</taxon>
        <taxon>Hexapoda</taxon>
        <taxon>Insecta</taxon>
        <taxon>Pterygota</taxon>
        <taxon>Neoptera</taxon>
        <taxon>Endopterygota</taxon>
        <taxon>Diptera</taxon>
        <taxon>Brachycera</taxon>
        <taxon>Muscomorpha</taxon>
        <taxon>Hippoboscoidea</taxon>
        <taxon>Glossinidae</taxon>
        <taxon>Glossina</taxon>
    </lineage>
</organism>
<accession>A0A1B0GGC2</accession>
<evidence type="ECO:0000256" key="3">
    <source>
        <dbReference type="ARBA" id="ARBA00022598"/>
    </source>
</evidence>
<evidence type="ECO:0000256" key="5">
    <source>
        <dbReference type="ARBA" id="ARBA00022840"/>
    </source>
</evidence>
<keyword evidence="3 12" id="KW-0436">Ligase</keyword>
<dbReference type="VEuPathDB" id="VectorBase:GMOY013026"/>
<dbReference type="SUPFAM" id="SSF47323">
    <property type="entry name" value="Anticodon-binding domain of a subclass of class I aminoacyl-tRNA synthetases"/>
    <property type="match status" value="1"/>
</dbReference>
<keyword evidence="6 12" id="KW-0648">Protein biosynthesis</keyword>
<evidence type="ECO:0000256" key="9">
    <source>
        <dbReference type="ARBA" id="ARBA00039495"/>
    </source>
</evidence>
<dbReference type="EMBL" id="CCAG010014737">
    <property type="status" value="NOT_ANNOTATED_CDS"/>
    <property type="molecule type" value="Genomic_DNA"/>
</dbReference>
<reference evidence="15" key="1">
    <citation type="submission" date="2014-03" db="EMBL/GenBank/DDBJ databases">
        <title>Genome Sequence of the Tsetse Fly (Glossina morsitans): Vector of African Trypanosomiasis.</title>
        <authorList>
            <consortium name="International Glossina Genome Initiative W.H.O."/>
            <person name="Lawson D."/>
        </authorList>
    </citation>
    <scope>NUCLEOTIDE SEQUENCE [LARGE SCALE GENOMIC DNA]</scope>
    <source>
        <strain evidence="15">Yale</strain>
    </source>
</reference>
<feature type="domain" description="DALR anticodon binding" evidence="13">
    <location>
        <begin position="452"/>
        <end position="571"/>
    </location>
</feature>
<dbReference type="SMART" id="SM00836">
    <property type="entry name" value="DALR_1"/>
    <property type="match status" value="1"/>
</dbReference>
<dbReference type="SUPFAM" id="SSF52374">
    <property type="entry name" value="Nucleotidylyl transferase"/>
    <property type="match status" value="1"/>
</dbReference>
<protein>
    <recommendedName>
        <fullName evidence="9">Probable arginine--tRNA ligase, mitochondrial</fullName>
        <ecNumber evidence="2">6.1.1.19</ecNumber>
    </recommendedName>
    <alternativeName>
        <fullName evidence="8">Arginyl-tRNA synthetase</fullName>
    </alternativeName>
</protein>
<dbReference type="NCBIfam" id="TIGR00456">
    <property type="entry name" value="argS"/>
    <property type="match status" value="1"/>
</dbReference>
<dbReference type="GO" id="GO:0004814">
    <property type="term" value="F:arginine-tRNA ligase activity"/>
    <property type="evidence" value="ECO:0007669"/>
    <property type="project" value="UniProtKB-EC"/>
</dbReference>
<evidence type="ECO:0000256" key="11">
    <source>
        <dbReference type="ARBA" id="ARBA00049595"/>
    </source>
</evidence>
<dbReference type="GO" id="GO:0005524">
    <property type="term" value="F:ATP binding"/>
    <property type="evidence" value="ECO:0007669"/>
    <property type="project" value="UniProtKB-KW"/>
</dbReference>
<dbReference type="InterPro" id="IPR035684">
    <property type="entry name" value="ArgRS_core"/>
</dbReference>
<dbReference type="GO" id="GO:0005739">
    <property type="term" value="C:mitochondrion"/>
    <property type="evidence" value="ECO:0007669"/>
    <property type="project" value="TreeGrafter"/>
</dbReference>
<evidence type="ECO:0000256" key="2">
    <source>
        <dbReference type="ARBA" id="ARBA00012837"/>
    </source>
</evidence>
<dbReference type="PANTHER" id="PTHR11956">
    <property type="entry name" value="ARGINYL-TRNA SYNTHETASE"/>
    <property type="match status" value="1"/>
</dbReference>
<dbReference type="AlphaFoldDB" id="A0A1B0GGC2"/>
<comment type="catalytic activity">
    <reaction evidence="10">
        <text>tRNA(Arg) + L-arginine + ATP = L-arginyl-tRNA(Arg) + AMP + diphosphate</text>
        <dbReference type="Rhea" id="RHEA:20301"/>
        <dbReference type="Rhea" id="RHEA-COMP:9658"/>
        <dbReference type="Rhea" id="RHEA-COMP:9673"/>
        <dbReference type="ChEBI" id="CHEBI:30616"/>
        <dbReference type="ChEBI" id="CHEBI:32682"/>
        <dbReference type="ChEBI" id="CHEBI:33019"/>
        <dbReference type="ChEBI" id="CHEBI:78442"/>
        <dbReference type="ChEBI" id="CHEBI:78513"/>
        <dbReference type="ChEBI" id="CHEBI:456215"/>
        <dbReference type="EC" id="6.1.1.19"/>
    </reaction>
</comment>
<evidence type="ECO:0000256" key="8">
    <source>
        <dbReference type="ARBA" id="ARBA00033033"/>
    </source>
</evidence>
<keyword evidence="15" id="KW-1185">Reference proteome</keyword>
<dbReference type="Proteomes" id="UP000092444">
    <property type="component" value="Unassembled WGS sequence"/>
</dbReference>
<reference evidence="14" key="2">
    <citation type="submission" date="2020-05" db="UniProtKB">
        <authorList>
            <consortium name="EnsemblMetazoa"/>
        </authorList>
    </citation>
    <scope>IDENTIFICATION</scope>
    <source>
        <strain evidence="14">Yale</strain>
    </source>
</reference>
<dbReference type="EC" id="6.1.1.19" evidence="2"/>
<dbReference type="Gene3D" id="1.10.730.10">
    <property type="entry name" value="Isoleucyl-tRNA Synthetase, Domain 1"/>
    <property type="match status" value="1"/>
</dbReference>
<evidence type="ECO:0000313" key="15">
    <source>
        <dbReference type="Proteomes" id="UP000092444"/>
    </source>
</evidence>
<dbReference type="EnsemblMetazoa" id="GMOY005390-RA">
    <property type="protein sequence ID" value="GMOY005390-PA"/>
    <property type="gene ID" value="GMOY005390"/>
</dbReference>
<evidence type="ECO:0000259" key="13">
    <source>
        <dbReference type="SMART" id="SM00836"/>
    </source>
</evidence>
<dbReference type="FunFam" id="3.40.50.620:FF:000058">
    <property type="entry name" value="Mitochondrial arginyl-tRNA synthetase"/>
    <property type="match status" value="1"/>
</dbReference>
<comment type="function">
    <text evidence="11">Catalyzes the attachment of arginine to tRNA(Arg) in a two-step reaction: arginine is first activated by ATP to form Arg-AMP and then transferred to the acceptor end of tRNA(Arg).</text>
</comment>
<evidence type="ECO:0000256" key="7">
    <source>
        <dbReference type="ARBA" id="ARBA00023146"/>
    </source>
</evidence>
<dbReference type="InterPro" id="IPR008909">
    <property type="entry name" value="DALR_anticod-bd"/>
</dbReference>
<keyword evidence="5 12" id="KW-0067">ATP-binding</keyword>